<dbReference type="Proteomes" id="UP000242133">
    <property type="component" value="Unassembled WGS sequence"/>
</dbReference>
<proteinExistence type="predicted"/>
<comment type="caution">
    <text evidence="1">The sequence shown here is derived from an EMBL/GenBank/DDBJ whole genome shotgun (WGS) entry which is preliminary data.</text>
</comment>
<sequence length="455" mass="50398">MLVAAAVYGTYWYQVKNKVDELAEQLAPFADVQYGTIYAHPNGTVGVNALSITPLAMHAPISISQVRIRAGTPFDLLLGSDEPPEELFVTLAGVEQSMESAFFHELQKQMDLVREANPLYISPAALGCGNIRQFDVNAVRMMGYRDLEMDVELHYRGDDVARKITFEAMVDVRNMGETRMKMAFSADPRQLKNPLMATGSARLDAFEVDYRDTGYNQRLTSLCAREAEMQPATYRRHHHELFARWVEVNGIELPDAWMAAYADLQQNGARMSLALTPIGGFGSAEMMVMSDDPRYLIEKLNPSVTINDTALDLNGVQWNELLVQVAQAGSGTRVARERQPVPVVDEVVAEEVVEAVVDADASAVTVTEPVETAAPVTKITRVAKPRAKSFQETPVAKLGGHVGAHVRIFTYFGNDVEGRLVAVDADGIRVEQRLAQGMAEYPLEYARIQQVEVYR</sequence>
<evidence type="ECO:0000313" key="1">
    <source>
        <dbReference type="EMBL" id="PSL12692.1"/>
    </source>
</evidence>
<evidence type="ECO:0000313" key="2">
    <source>
        <dbReference type="Proteomes" id="UP000242133"/>
    </source>
</evidence>
<name>A0A2P8ETB8_9GAMM</name>
<organism evidence="1 2">
    <name type="scientific">Marinobacterium halophilum</name>
    <dbReference type="NCBI Taxonomy" id="267374"/>
    <lineage>
        <taxon>Bacteria</taxon>
        <taxon>Pseudomonadati</taxon>
        <taxon>Pseudomonadota</taxon>
        <taxon>Gammaproteobacteria</taxon>
        <taxon>Oceanospirillales</taxon>
        <taxon>Oceanospirillaceae</taxon>
        <taxon>Marinobacterium</taxon>
    </lineage>
</organism>
<dbReference type="EMBL" id="PYGI01000016">
    <property type="protein sequence ID" value="PSL12692.1"/>
    <property type="molecule type" value="Genomic_DNA"/>
</dbReference>
<keyword evidence="2" id="KW-1185">Reference proteome</keyword>
<gene>
    <name evidence="1" type="ORF">CLV44_11651</name>
</gene>
<reference evidence="1 2" key="1">
    <citation type="submission" date="2018-03" db="EMBL/GenBank/DDBJ databases">
        <title>Genomic Encyclopedia of Archaeal and Bacterial Type Strains, Phase II (KMG-II): from individual species to whole genera.</title>
        <authorList>
            <person name="Goeker M."/>
        </authorList>
    </citation>
    <scope>NUCLEOTIDE SEQUENCE [LARGE SCALE GENOMIC DNA]</scope>
    <source>
        <strain evidence="1 2">DSM 17586</strain>
    </source>
</reference>
<accession>A0A2P8ETB8</accession>
<dbReference type="AlphaFoldDB" id="A0A2P8ETB8"/>
<protein>
    <submittedName>
        <fullName evidence="1">Uncharacterized protein</fullName>
    </submittedName>
</protein>